<keyword evidence="3" id="KW-1185">Reference proteome</keyword>
<accession>A0A1T4MBE6</accession>
<dbReference type="RefSeq" id="WP_078760413.1">
    <property type="nucleotide sequence ID" value="NZ_FUWS01000002.1"/>
</dbReference>
<dbReference type="AlphaFoldDB" id="A0A1T4MBE6"/>
<dbReference type="InterPro" id="IPR054241">
    <property type="entry name" value="DUF6968"/>
</dbReference>
<sequence>MRHELGEVVATRRLDAIAENGGRTQVVVEIGRPRPDPRSPGGDWYCPHRIVGLGDETVEAAFGVDSLQALLLCVYRLRLRLAERARAASLRLDWLGFPELGLTVIPEPPGPAVAEATGGSVS</sequence>
<reference evidence="2 3" key="1">
    <citation type="submission" date="2017-02" db="EMBL/GenBank/DDBJ databases">
        <authorList>
            <person name="Peterson S.W."/>
        </authorList>
    </citation>
    <scope>NUCLEOTIDE SEQUENCE [LARGE SCALE GENOMIC DNA]</scope>
    <source>
        <strain evidence="2 3">DSM 45154</strain>
    </source>
</reference>
<dbReference type="EMBL" id="FUWS01000002">
    <property type="protein sequence ID" value="SJZ64313.1"/>
    <property type="molecule type" value="Genomic_DNA"/>
</dbReference>
<gene>
    <name evidence="2" type="ORF">SAMN02745673_01031</name>
</gene>
<evidence type="ECO:0000259" key="1">
    <source>
        <dbReference type="Pfam" id="PF22302"/>
    </source>
</evidence>
<evidence type="ECO:0000313" key="2">
    <source>
        <dbReference type="EMBL" id="SJZ64313.1"/>
    </source>
</evidence>
<evidence type="ECO:0000313" key="3">
    <source>
        <dbReference type="Proteomes" id="UP000190637"/>
    </source>
</evidence>
<protein>
    <recommendedName>
        <fullName evidence="1">DUF6968 domain-containing protein</fullName>
    </recommendedName>
</protein>
<organism evidence="2 3">
    <name type="scientific">Marinactinospora thermotolerans DSM 45154</name>
    <dbReference type="NCBI Taxonomy" id="1122192"/>
    <lineage>
        <taxon>Bacteria</taxon>
        <taxon>Bacillati</taxon>
        <taxon>Actinomycetota</taxon>
        <taxon>Actinomycetes</taxon>
        <taxon>Streptosporangiales</taxon>
        <taxon>Nocardiopsidaceae</taxon>
        <taxon>Marinactinospora</taxon>
    </lineage>
</organism>
<proteinExistence type="predicted"/>
<dbReference type="Pfam" id="PF22302">
    <property type="entry name" value="DUF6968"/>
    <property type="match status" value="1"/>
</dbReference>
<name>A0A1T4MBE6_9ACTN</name>
<dbReference type="Proteomes" id="UP000190637">
    <property type="component" value="Unassembled WGS sequence"/>
</dbReference>
<feature type="domain" description="DUF6968" evidence="1">
    <location>
        <begin position="10"/>
        <end position="103"/>
    </location>
</feature>
<dbReference type="OrthoDB" id="4570917at2"/>